<dbReference type="AlphaFoldDB" id="A0A520X806"/>
<name>A0A520X806_9DELT</name>
<gene>
    <name evidence="2" type="ORF">EVJ48_09185</name>
</gene>
<evidence type="ECO:0000313" key="2">
    <source>
        <dbReference type="EMBL" id="RZV37320.1"/>
    </source>
</evidence>
<dbReference type="SUPFAM" id="SSF56281">
    <property type="entry name" value="Metallo-hydrolase/oxidoreductase"/>
    <property type="match status" value="1"/>
</dbReference>
<protein>
    <submittedName>
        <fullName evidence="2">MBL fold metallo-hydrolase</fullName>
    </submittedName>
</protein>
<dbReference type="PANTHER" id="PTHR42663">
    <property type="entry name" value="HYDROLASE C777.06C-RELATED-RELATED"/>
    <property type="match status" value="1"/>
</dbReference>
<evidence type="ECO:0000313" key="3">
    <source>
        <dbReference type="Proteomes" id="UP000322454"/>
    </source>
</evidence>
<dbReference type="InterPro" id="IPR001279">
    <property type="entry name" value="Metallo-B-lactamas"/>
</dbReference>
<proteinExistence type="predicted"/>
<dbReference type="CDD" id="cd16279">
    <property type="entry name" value="metallo-hydrolase-like_MBL-fold"/>
    <property type="match status" value="1"/>
</dbReference>
<dbReference type="Gene3D" id="3.60.15.10">
    <property type="entry name" value="Ribonuclease Z/Hydroxyacylglutathione hydrolase-like"/>
    <property type="match status" value="1"/>
</dbReference>
<dbReference type="Pfam" id="PF12706">
    <property type="entry name" value="Lactamase_B_2"/>
    <property type="match status" value="1"/>
</dbReference>
<sequence length="258" mass="29179">MKILVLGCGTSTGVPLIGCRCKVCASENPKNKRLRPSILISENNFDILIDTAPDLRTQALKFNIANIDAVLYTHTHADHIFGIDDLRMFNYLKKQDNKFIPVYASETAVNFIKDKFDYIFKEKTESSKPYLIPNIIKESFEIKSGLFITPVPVYHGKNLINGYRINDFAYITDVSSITESSLGLLKGLNVLMIDALRFDSHKTHFSIAEAINVAEKINPSRTYFTHMGHNIDYDEIKEICSCKSEKLIPSYDGLSIEL</sequence>
<organism evidence="2 3">
    <name type="scientific">Candidatus Acidulodesulfobacterium acidiphilum</name>
    <dbReference type="NCBI Taxonomy" id="2597224"/>
    <lineage>
        <taxon>Bacteria</taxon>
        <taxon>Deltaproteobacteria</taxon>
        <taxon>Candidatus Acidulodesulfobacterales</taxon>
        <taxon>Candidatus Acidulodesulfobacterium</taxon>
    </lineage>
</organism>
<accession>A0A520X806</accession>
<dbReference type="EMBL" id="SHMQ01000039">
    <property type="protein sequence ID" value="RZV37320.1"/>
    <property type="molecule type" value="Genomic_DNA"/>
</dbReference>
<comment type="caution">
    <text evidence="2">The sequence shown here is derived from an EMBL/GenBank/DDBJ whole genome shotgun (WGS) entry which is preliminary data.</text>
</comment>
<dbReference type="Proteomes" id="UP000322454">
    <property type="component" value="Unassembled WGS sequence"/>
</dbReference>
<reference evidence="2 3" key="1">
    <citation type="submission" date="2019-01" db="EMBL/GenBank/DDBJ databases">
        <title>Insights into ecological role of a new deltaproteobacterial order Candidatus Sinidesulfobacterales (Sva0485) by metagenomics and metatranscriptomics.</title>
        <authorList>
            <person name="Tan S."/>
            <person name="Liu J."/>
            <person name="Fang Y."/>
            <person name="Hedlund B."/>
            <person name="Lian Z.-H."/>
            <person name="Huang L.-Y."/>
            <person name="Li J.-T."/>
            <person name="Huang L.-N."/>
            <person name="Li W.-J."/>
            <person name="Jiang H.-C."/>
            <person name="Dong H.-L."/>
            <person name="Shu W.-S."/>
        </authorList>
    </citation>
    <scope>NUCLEOTIDE SEQUENCE [LARGE SCALE GENOMIC DNA]</scope>
    <source>
        <strain evidence="2">AP4</strain>
    </source>
</reference>
<dbReference type="PANTHER" id="PTHR42663:SF6">
    <property type="entry name" value="HYDROLASE C777.06C-RELATED"/>
    <property type="match status" value="1"/>
</dbReference>
<feature type="domain" description="Metallo-beta-lactamase" evidence="1">
    <location>
        <begin position="34"/>
        <end position="226"/>
    </location>
</feature>
<dbReference type="InterPro" id="IPR036866">
    <property type="entry name" value="RibonucZ/Hydroxyglut_hydro"/>
</dbReference>
<evidence type="ECO:0000259" key="1">
    <source>
        <dbReference type="SMART" id="SM00849"/>
    </source>
</evidence>
<dbReference type="SMART" id="SM00849">
    <property type="entry name" value="Lactamase_B"/>
    <property type="match status" value="1"/>
</dbReference>